<keyword evidence="1" id="KW-1133">Transmembrane helix</keyword>
<organism evidence="2 3">
    <name type="scientific">Mollisia scopiformis</name>
    <name type="common">Conifer needle endophyte fungus</name>
    <name type="synonym">Phialocephala scopiformis</name>
    <dbReference type="NCBI Taxonomy" id="149040"/>
    <lineage>
        <taxon>Eukaryota</taxon>
        <taxon>Fungi</taxon>
        <taxon>Dikarya</taxon>
        <taxon>Ascomycota</taxon>
        <taxon>Pezizomycotina</taxon>
        <taxon>Leotiomycetes</taxon>
        <taxon>Helotiales</taxon>
        <taxon>Mollisiaceae</taxon>
        <taxon>Mollisia</taxon>
    </lineage>
</organism>
<keyword evidence="1" id="KW-0812">Transmembrane</keyword>
<keyword evidence="1" id="KW-0472">Membrane</keyword>
<dbReference type="Proteomes" id="UP000070700">
    <property type="component" value="Unassembled WGS sequence"/>
</dbReference>
<dbReference type="RefSeq" id="XP_018074264.1">
    <property type="nucleotide sequence ID" value="XM_018207713.1"/>
</dbReference>
<feature type="transmembrane region" description="Helical" evidence="1">
    <location>
        <begin position="61"/>
        <end position="80"/>
    </location>
</feature>
<evidence type="ECO:0000256" key="1">
    <source>
        <dbReference type="SAM" id="Phobius"/>
    </source>
</evidence>
<dbReference type="KEGG" id="psco:LY89DRAFT_465385"/>
<name>A0A194XIF6_MOLSC</name>
<dbReference type="InParanoid" id="A0A194XIF6"/>
<dbReference type="GeneID" id="28817439"/>
<evidence type="ECO:0000313" key="3">
    <source>
        <dbReference type="Proteomes" id="UP000070700"/>
    </source>
</evidence>
<dbReference type="EMBL" id="KQ947410">
    <property type="protein sequence ID" value="KUJ19909.1"/>
    <property type="molecule type" value="Genomic_DNA"/>
</dbReference>
<sequence length="92" mass="9967">MPTKKSETCENIIATDSNLELFAISTWVYLSSHCTCLLVSPQHSSVNSCRISLSKTFENPHVFLSLDIATAVLGAAIVIVSRSHFAKSPTLS</sequence>
<accession>A0A194XIF6</accession>
<keyword evidence="3" id="KW-1185">Reference proteome</keyword>
<protein>
    <submittedName>
        <fullName evidence="2">Uncharacterized protein</fullName>
    </submittedName>
</protein>
<evidence type="ECO:0000313" key="2">
    <source>
        <dbReference type="EMBL" id="KUJ19909.1"/>
    </source>
</evidence>
<dbReference type="AlphaFoldDB" id="A0A194XIF6"/>
<proteinExistence type="predicted"/>
<gene>
    <name evidence="2" type="ORF">LY89DRAFT_465385</name>
</gene>
<reference evidence="2 3" key="1">
    <citation type="submission" date="2015-10" db="EMBL/GenBank/DDBJ databases">
        <title>Full genome of DAOMC 229536 Phialocephala scopiformis, a fungal endophyte of spruce producing the potent anti-insectan compound rugulosin.</title>
        <authorList>
            <consortium name="DOE Joint Genome Institute"/>
            <person name="Walker A.K."/>
            <person name="Frasz S.L."/>
            <person name="Seifert K.A."/>
            <person name="Miller J.D."/>
            <person name="Mondo S.J."/>
            <person name="Labutti K."/>
            <person name="Lipzen A."/>
            <person name="Dockter R."/>
            <person name="Kennedy M."/>
            <person name="Grigoriev I.V."/>
            <person name="Spatafora J.W."/>
        </authorList>
    </citation>
    <scope>NUCLEOTIDE SEQUENCE [LARGE SCALE GENOMIC DNA]</scope>
    <source>
        <strain evidence="2 3">CBS 120377</strain>
    </source>
</reference>